<feature type="transmembrane region" description="Helical" evidence="7">
    <location>
        <begin position="208"/>
        <end position="230"/>
    </location>
</feature>
<feature type="transmembrane region" description="Helical" evidence="7">
    <location>
        <begin position="348"/>
        <end position="371"/>
    </location>
</feature>
<dbReference type="SMART" id="SM00388">
    <property type="entry name" value="HisKA"/>
    <property type="match status" value="1"/>
</dbReference>
<evidence type="ECO:0000256" key="3">
    <source>
        <dbReference type="ARBA" id="ARBA00022553"/>
    </source>
</evidence>
<keyword evidence="5" id="KW-0418">Kinase</keyword>
<dbReference type="PRINTS" id="PR00344">
    <property type="entry name" value="BCTRLSENSOR"/>
</dbReference>
<evidence type="ECO:0000256" key="5">
    <source>
        <dbReference type="ARBA" id="ARBA00022777"/>
    </source>
</evidence>
<dbReference type="Gene3D" id="1.10.287.130">
    <property type="match status" value="1"/>
</dbReference>
<dbReference type="CDD" id="cd00082">
    <property type="entry name" value="HisKA"/>
    <property type="match status" value="1"/>
</dbReference>
<gene>
    <name evidence="9" type="ORF">ENS56_04400</name>
</gene>
<accession>A0A832DFY4</accession>
<dbReference type="InterPro" id="IPR003018">
    <property type="entry name" value="GAF"/>
</dbReference>
<dbReference type="InterPro" id="IPR036097">
    <property type="entry name" value="HisK_dim/P_sf"/>
</dbReference>
<feature type="transmembrane region" description="Helical" evidence="7">
    <location>
        <begin position="316"/>
        <end position="336"/>
    </location>
</feature>
<dbReference type="InterPro" id="IPR029016">
    <property type="entry name" value="GAF-like_dom_sf"/>
</dbReference>
<dbReference type="SUPFAM" id="SSF55874">
    <property type="entry name" value="ATPase domain of HSP90 chaperone/DNA topoisomerase II/histidine kinase"/>
    <property type="match status" value="1"/>
</dbReference>
<dbReference type="PROSITE" id="PS50109">
    <property type="entry name" value="HIS_KIN"/>
    <property type="match status" value="1"/>
</dbReference>
<evidence type="ECO:0000313" key="9">
    <source>
        <dbReference type="EMBL" id="HGT47250.1"/>
    </source>
</evidence>
<evidence type="ECO:0000256" key="6">
    <source>
        <dbReference type="ARBA" id="ARBA00023012"/>
    </source>
</evidence>
<feature type="transmembrane region" description="Helical" evidence="7">
    <location>
        <begin position="146"/>
        <end position="163"/>
    </location>
</feature>
<keyword evidence="3" id="KW-0597">Phosphoprotein</keyword>
<evidence type="ECO:0000259" key="8">
    <source>
        <dbReference type="PROSITE" id="PS50109"/>
    </source>
</evidence>
<comment type="caution">
    <text evidence="9">The sequence shown here is derived from an EMBL/GenBank/DDBJ whole genome shotgun (WGS) entry which is preliminary data.</text>
</comment>
<dbReference type="AlphaFoldDB" id="A0A832DFY4"/>
<dbReference type="PANTHER" id="PTHR43711:SF1">
    <property type="entry name" value="HISTIDINE KINASE 1"/>
    <property type="match status" value="1"/>
</dbReference>
<dbReference type="InterPro" id="IPR050736">
    <property type="entry name" value="Sensor_HK_Regulatory"/>
</dbReference>
<name>A0A832DFY4_9BACT</name>
<protein>
    <recommendedName>
        <fullName evidence="2">histidine kinase</fullName>
        <ecNumber evidence="2">2.7.13.3</ecNumber>
    </recommendedName>
</protein>
<dbReference type="InterPro" id="IPR003661">
    <property type="entry name" value="HisK_dim/P_dom"/>
</dbReference>
<dbReference type="Pfam" id="PF02518">
    <property type="entry name" value="HATPase_c"/>
    <property type="match status" value="1"/>
</dbReference>
<comment type="catalytic activity">
    <reaction evidence="1">
        <text>ATP + protein L-histidine = ADP + protein N-phospho-L-histidine.</text>
        <dbReference type="EC" id="2.7.13.3"/>
    </reaction>
</comment>
<proteinExistence type="predicted"/>
<feature type="domain" description="Histidine kinase" evidence="8">
    <location>
        <begin position="597"/>
        <end position="811"/>
    </location>
</feature>
<evidence type="ECO:0000256" key="2">
    <source>
        <dbReference type="ARBA" id="ARBA00012438"/>
    </source>
</evidence>
<keyword evidence="7" id="KW-1133">Transmembrane helix</keyword>
<feature type="transmembrane region" description="Helical" evidence="7">
    <location>
        <begin position="283"/>
        <end position="304"/>
    </location>
</feature>
<dbReference type="InterPro" id="IPR005467">
    <property type="entry name" value="His_kinase_dom"/>
</dbReference>
<feature type="transmembrane region" description="Helical" evidence="7">
    <location>
        <begin position="178"/>
        <end position="196"/>
    </location>
</feature>
<dbReference type="Gene3D" id="3.30.565.10">
    <property type="entry name" value="Histidine kinase-like ATPase, C-terminal domain"/>
    <property type="match status" value="1"/>
</dbReference>
<feature type="transmembrane region" description="Helical" evidence="7">
    <location>
        <begin position="12"/>
        <end position="30"/>
    </location>
</feature>
<dbReference type="SMART" id="SM00387">
    <property type="entry name" value="HATPase_c"/>
    <property type="match status" value="1"/>
</dbReference>
<dbReference type="InterPro" id="IPR004358">
    <property type="entry name" value="Sig_transdc_His_kin-like_C"/>
</dbReference>
<feature type="transmembrane region" description="Helical" evidence="7">
    <location>
        <begin position="250"/>
        <end position="271"/>
    </location>
</feature>
<dbReference type="InterPro" id="IPR036890">
    <property type="entry name" value="HATPase_C_sf"/>
</dbReference>
<sequence>MKEAFKNLKLIFGIDAIIFFLCLSGIVQISEKAKLPFDISQSKNHIFIKSSNSYQFNFLNNAKLYSVDGLSVSNIESVELVTDLKNIGDTVEIKVGFVNKVERREVKLSNFYSDWYLVEISFVSLLFFITAVFLLLRKPEDKSAHIFHWACIGIASIIDLTWANSNVNILIPYAYSRFPFHILYVLTPVLFLHFTFTFPRDESEKYKLLFRIIYLIAVVIGLYASFNYMFFLQNPNERLLLRYLESFNLIRLFLILCVLLAVSNFVLRYIKAKESSSRKKIKWVLFGFVTGPLCFVFLWALPIVIWNNPFIKEELILLFICSVPITFAVAIIKYHIFDIDYILNRSIVYLIVISFLTLIYIALLSIIVSNVSSERTTIFSVISAVLIAVLFQPLKNKVQLYVDKKFFRVNYDFKKTLNLFLNSIQNFYQLKPLADYLIEEINKLIPLEKIGYCEYDKKSKRLKLIVHNNFEELEDKSLFVKDETLAKEFFRVAADQKSIEPEAEVSLIYQKTLLRWNISLVVPIKSHKGELFGVIIFGRKKSGTKYSLEDIELLKAIGVQTASVVERIKLQEEIISEKLEAEKQIELNRQKSLFVSSVSHDLKTPITSIKLFTEKIMEEEKNVSDKTFRNLKIINGESDRLTRLINNVLDFSKLEKGIKNYSFRKISLNKVMEKVLLTMQYIFSINRFNLSTEIGVFNDCINGDEDALIEALENVITNSIKYSGNKKEILIKTYQKGDYACIMISDKGKGINQEDLDKIFEPYVRSDTVTEGTGLGLAIVKHIVDAHSGKIEIHSQPNKGTDFEISLPLNKN</sequence>
<dbReference type="Gene3D" id="3.30.450.40">
    <property type="match status" value="1"/>
</dbReference>
<dbReference type="FunFam" id="3.30.565.10:FF:000006">
    <property type="entry name" value="Sensor histidine kinase WalK"/>
    <property type="match status" value="1"/>
</dbReference>
<feature type="transmembrane region" description="Helical" evidence="7">
    <location>
        <begin position="115"/>
        <end position="134"/>
    </location>
</feature>
<dbReference type="GO" id="GO:0000155">
    <property type="term" value="F:phosphorelay sensor kinase activity"/>
    <property type="evidence" value="ECO:0007669"/>
    <property type="project" value="InterPro"/>
</dbReference>
<keyword evidence="7" id="KW-0812">Transmembrane</keyword>
<dbReference type="EC" id="2.7.13.3" evidence="2"/>
<dbReference type="EMBL" id="DSVI01000005">
    <property type="protein sequence ID" value="HGT47250.1"/>
    <property type="molecule type" value="Genomic_DNA"/>
</dbReference>
<organism evidence="9">
    <name type="scientific">Ignavibacterium album</name>
    <dbReference type="NCBI Taxonomy" id="591197"/>
    <lineage>
        <taxon>Bacteria</taxon>
        <taxon>Pseudomonadati</taxon>
        <taxon>Ignavibacteriota</taxon>
        <taxon>Ignavibacteria</taxon>
        <taxon>Ignavibacteriales</taxon>
        <taxon>Ignavibacteriaceae</taxon>
        <taxon>Ignavibacterium</taxon>
    </lineage>
</organism>
<dbReference type="PANTHER" id="PTHR43711">
    <property type="entry name" value="TWO-COMPONENT HISTIDINE KINASE"/>
    <property type="match status" value="1"/>
</dbReference>
<dbReference type="Pfam" id="PF13492">
    <property type="entry name" value="GAF_3"/>
    <property type="match status" value="1"/>
</dbReference>
<dbReference type="InterPro" id="IPR003594">
    <property type="entry name" value="HATPase_dom"/>
</dbReference>
<keyword evidence="4" id="KW-0808">Transferase</keyword>
<keyword evidence="7" id="KW-0472">Membrane</keyword>
<evidence type="ECO:0000256" key="1">
    <source>
        <dbReference type="ARBA" id="ARBA00000085"/>
    </source>
</evidence>
<reference evidence="9" key="1">
    <citation type="journal article" date="2020" name="mSystems">
        <title>Genome- and Community-Level Interaction Insights into Carbon Utilization and Element Cycling Functions of Hydrothermarchaeota in Hydrothermal Sediment.</title>
        <authorList>
            <person name="Zhou Z."/>
            <person name="Liu Y."/>
            <person name="Xu W."/>
            <person name="Pan J."/>
            <person name="Luo Z.H."/>
            <person name="Li M."/>
        </authorList>
    </citation>
    <scope>NUCLEOTIDE SEQUENCE [LARGE SCALE GENOMIC DNA]</scope>
    <source>
        <strain evidence="9">SpSt-500</strain>
    </source>
</reference>
<dbReference type="Pfam" id="PF00512">
    <property type="entry name" value="HisKA"/>
    <property type="match status" value="1"/>
</dbReference>
<keyword evidence="6" id="KW-0902">Two-component regulatory system</keyword>
<dbReference type="SUPFAM" id="SSF47384">
    <property type="entry name" value="Homodimeric domain of signal transducing histidine kinase"/>
    <property type="match status" value="1"/>
</dbReference>
<dbReference type="SUPFAM" id="SSF55781">
    <property type="entry name" value="GAF domain-like"/>
    <property type="match status" value="1"/>
</dbReference>
<evidence type="ECO:0000256" key="7">
    <source>
        <dbReference type="SAM" id="Phobius"/>
    </source>
</evidence>
<evidence type="ECO:0000256" key="4">
    <source>
        <dbReference type="ARBA" id="ARBA00022679"/>
    </source>
</evidence>